<dbReference type="Gene3D" id="3.40.720.10">
    <property type="entry name" value="Alkaline Phosphatase, subunit A"/>
    <property type="match status" value="1"/>
</dbReference>
<dbReference type="RefSeq" id="WP_016420825.1">
    <property type="nucleotide sequence ID" value="NZ_FNND01000004.1"/>
</dbReference>
<evidence type="ECO:0000256" key="5">
    <source>
        <dbReference type="ARBA" id="ARBA00023136"/>
    </source>
</evidence>
<evidence type="ECO:0000256" key="3">
    <source>
        <dbReference type="ARBA" id="ARBA00022692"/>
    </source>
</evidence>
<name>A0A1H2WUJ6_9FLAO</name>
<feature type="transmembrane region" description="Helical" evidence="9">
    <location>
        <begin position="46"/>
        <end position="74"/>
    </location>
</feature>
<keyword evidence="5 9" id="KW-0472">Membrane</keyword>
<evidence type="ECO:0000313" key="12">
    <source>
        <dbReference type="Proteomes" id="UP000182771"/>
    </source>
</evidence>
<feature type="binding site" evidence="8">
    <location>
        <position position="276"/>
    </location>
    <ligand>
        <name>Mn(2+)</name>
        <dbReference type="ChEBI" id="CHEBI:29035"/>
    </ligand>
</feature>
<dbReference type="PANTHER" id="PTHR47371:SF3">
    <property type="entry name" value="PHOSPHOGLYCEROL TRANSFERASE I"/>
    <property type="match status" value="1"/>
</dbReference>
<dbReference type="AlphaFoldDB" id="A0A1H2WUJ6"/>
<feature type="active site" evidence="6">
    <location>
        <position position="322"/>
    </location>
</feature>
<keyword evidence="11" id="KW-0808">Transferase</keyword>
<feature type="transmembrane region" description="Helical" evidence="9">
    <location>
        <begin position="86"/>
        <end position="109"/>
    </location>
</feature>
<feature type="domain" description="Sulfatase N-terminal" evidence="10">
    <location>
        <begin position="268"/>
        <end position="546"/>
    </location>
</feature>
<evidence type="ECO:0000256" key="4">
    <source>
        <dbReference type="ARBA" id="ARBA00022989"/>
    </source>
</evidence>
<feature type="binding site" evidence="7">
    <location>
        <position position="437"/>
    </location>
    <ligand>
        <name>substrate</name>
    </ligand>
</feature>
<dbReference type="Pfam" id="PF00884">
    <property type="entry name" value="Sulfatase"/>
    <property type="match status" value="1"/>
</dbReference>
<proteinExistence type="predicted"/>
<dbReference type="GO" id="GO:0005886">
    <property type="term" value="C:plasma membrane"/>
    <property type="evidence" value="ECO:0007669"/>
    <property type="project" value="UniProtKB-SubCell"/>
</dbReference>
<dbReference type="OrthoDB" id="9777768at2"/>
<keyword evidence="4 9" id="KW-1133">Transmembrane helix</keyword>
<dbReference type="InterPro" id="IPR012160">
    <property type="entry name" value="LtaS-like"/>
</dbReference>
<dbReference type="InterPro" id="IPR050448">
    <property type="entry name" value="OpgB/LTA_synthase_biosynth"/>
</dbReference>
<feature type="transmembrane region" description="Helical" evidence="9">
    <location>
        <begin position="139"/>
        <end position="160"/>
    </location>
</feature>
<evidence type="ECO:0000256" key="7">
    <source>
        <dbReference type="PIRSR" id="PIRSR005091-2"/>
    </source>
</evidence>
<reference evidence="11 12" key="1">
    <citation type="submission" date="2016-10" db="EMBL/GenBank/DDBJ databases">
        <authorList>
            <person name="Varghese N."/>
            <person name="Submissions S."/>
        </authorList>
    </citation>
    <scope>NUCLEOTIDE SEQUENCE [LARGE SCALE GENOMIC DNA]</scope>
    <source>
        <strain evidence="11 12">DSM 11449</strain>
    </source>
</reference>
<evidence type="ECO:0000313" key="11">
    <source>
        <dbReference type="EMBL" id="SDW84241.1"/>
    </source>
</evidence>
<evidence type="ECO:0000256" key="8">
    <source>
        <dbReference type="PIRSR" id="PIRSR005091-3"/>
    </source>
</evidence>
<feature type="transmembrane region" description="Helical" evidence="9">
    <location>
        <begin position="172"/>
        <end position="192"/>
    </location>
</feature>
<keyword evidence="7" id="KW-0464">Manganese</keyword>
<evidence type="ECO:0000256" key="1">
    <source>
        <dbReference type="ARBA" id="ARBA00004651"/>
    </source>
</evidence>
<dbReference type="PIRSF" id="PIRSF005091">
    <property type="entry name" value="Mmb_sulf_HI1246"/>
    <property type="match status" value="1"/>
</dbReference>
<dbReference type="SUPFAM" id="SSF53649">
    <property type="entry name" value="Alkaline phosphatase-like"/>
    <property type="match status" value="1"/>
</dbReference>
<dbReference type="GO" id="GO:0016740">
    <property type="term" value="F:transferase activity"/>
    <property type="evidence" value="ECO:0007669"/>
    <property type="project" value="UniProtKB-KW"/>
</dbReference>
<keyword evidence="3 9" id="KW-0812">Transmembrane</keyword>
<dbReference type="CDD" id="cd16015">
    <property type="entry name" value="LTA_synthase"/>
    <property type="match status" value="1"/>
</dbReference>
<gene>
    <name evidence="11" type="ORF">SAMN05444420_104212</name>
</gene>
<dbReference type="GeneID" id="85017267"/>
<dbReference type="PANTHER" id="PTHR47371">
    <property type="entry name" value="LIPOTEICHOIC ACID SYNTHASE"/>
    <property type="match status" value="1"/>
</dbReference>
<feature type="binding site" evidence="8">
    <location>
        <position position="492"/>
    </location>
    <ligand>
        <name>Mn(2+)</name>
        <dbReference type="ChEBI" id="CHEBI:29035"/>
    </ligand>
</feature>
<sequence length="645" mass="75183">MKSVRINEYLVFLYRIFLIYFFYAIARGLFIYFNHDVMSDYRGFDLFYYGLAFDNCAIMYVNLLFILLSLLPLWYNKHPKFQKIVFWVYFIPNIIAYATNFIDMAYYPFSKSRLTTASFAVIEHEKNIAKLIVPFLGDYWYLFLWFFFLIGLWIFLYKRVKVQPAPITSKKIYYSSSVLCFLGFGTLIMMAIRGGGFTTDTRPINMLDASRHVNISAQADAILNTPFCLIRSLGKNKGFKEYHFVTEDYINEALKPIKQYTREVKQKPNIVLFILESFGKEYWGCMNTKGDIPNFKSYTPFLDSLSQHSFVLDNAYCTGRQSIHGMSSMLAGIPSFQVAYTSSPYVKQPTQSLVSIAKEMGYDTSFFHSAPNGSMGFLGFSNILGFDHYYGKTEYNNDADDDGRWGIWDEPFFQYMCRTLSEKKQPFLGNIFTLSSHHPFQIPKQYEGKFDKGTLEIHQCIGYTDYSLKQFFACAKKQPWFENTIFVFVNDHPNQTYYERYKQAITNMGAAIMFYSPNPDLVPTKRYSEISQQIDIYPSLVDLMGYQKPFRSWGRSVFADKPDETPRAFISNALMYQMKQGNYIYILDENGQVNGIYKKEDEALKHNLSGKEDNAEIQKGIKDLQAFVQDYMDRVIHHKLDPNKN</sequence>
<protein>
    <submittedName>
        <fullName evidence="11">Phosphoglycerol transferase MdoB</fullName>
    </submittedName>
</protein>
<evidence type="ECO:0000256" key="9">
    <source>
        <dbReference type="SAM" id="Phobius"/>
    </source>
</evidence>
<evidence type="ECO:0000256" key="6">
    <source>
        <dbReference type="PIRSR" id="PIRSR005091-1"/>
    </source>
</evidence>
<keyword evidence="2" id="KW-1003">Cell membrane</keyword>
<dbReference type="Proteomes" id="UP000182771">
    <property type="component" value="Unassembled WGS sequence"/>
</dbReference>
<comment type="caution">
    <text evidence="11">The sequence shown here is derived from an EMBL/GenBank/DDBJ whole genome shotgun (WGS) entry which is preliminary data.</text>
</comment>
<keyword evidence="7" id="KW-0479">Metal-binding</keyword>
<comment type="subcellular location">
    <subcellularLocation>
        <location evidence="1">Cell membrane</location>
        <topology evidence="1">Multi-pass membrane protein</topology>
    </subcellularLocation>
</comment>
<evidence type="ECO:0000259" key="10">
    <source>
        <dbReference type="Pfam" id="PF00884"/>
    </source>
</evidence>
<dbReference type="InterPro" id="IPR000917">
    <property type="entry name" value="Sulfatase_N"/>
</dbReference>
<organism evidence="11 12">
    <name type="scientific">Capnocytophaga granulosa</name>
    <dbReference type="NCBI Taxonomy" id="45242"/>
    <lineage>
        <taxon>Bacteria</taxon>
        <taxon>Pseudomonadati</taxon>
        <taxon>Bacteroidota</taxon>
        <taxon>Flavobacteriia</taxon>
        <taxon>Flavobacteriales</taxon>
        <taxon>Flavobacteriaceae</taxon>
        <taxon>Capnocytophaga</taxon>
    </lineage>
</organism>
<dbReference type="Gene3D" id="3.30.1120.80">
    <property type="match status" value="1"/>
</dbReference>
<feature type="transmembrane region" description="Helical" evidence="9">
    <location>
        <begin position="12"/>
        <end position="34"/>
    </location>
</feature>
<evidence type="ECO:0000256" key="2">
    <source>
        <dbReference type="ARBA" id="ARBA00022475"/>
    </source>
</evidence>
<dbReference type="InterPro" id="IPR017850">
    <property type="entry name" value="Alkaline_phosphatase_core_sf"/>
</dbReference>
<dbReference type="GO" id="GO:0046872">
    <property type="term" value="F:metal ion binding"/>
    <property type="evidence" value="ECO:0007669"/>
    <property type="project" value="UniProtKB-KW"/>
</dbReference>
<dbReference type="EMBL" id="FNND01000004">
    <property type="protein sequence ID" value="SDW84241.1"/>
    <property type="molecule type" value="Genomic_DNA"/>
</dbReference>
<feature type="binding site" evidence="8">
    <location>
        <position position="491"/>
    </location>
    <ligand>
        <name>Mn(2+)</name>
        <dbReference type="ChEBI" id="CHEBI:29035"/>
    </ligand>
</feature>
<accession>A0A1H2WUJ6</accession>
<keyword evidence="12" id="KW-1185">Reference proteome</keyword>